<sequence>MTQAPSLPRRLRACLVLCVVFLRELLLSSWSVAAAAFARQPRLAPAVIAMPLRLQSDLAIATLANLVSLTPGTTSLHVSEDRATLYMHCLNAETPEQVIEGIRRAFEDPLLEIEG</sequence>
<evidence type="ECO:0000256" key="5">
    <source>
        <dbReference type="ARBA" id="ARBA00022989"/>
    </source>
</evidence>
<dbReference type="AlphaFoldDB" id="A0A1C3K4D6"/>
<comment type="subcellular location">
    <subcellularLocation>
        <location evidence="1">Cell membrane</location>
        <topology evidence="1">Multi-pass membrane protein</topology>
    </subcellularLocation>
</comment>
<evidence type="ECO:0000313" key="7">
    <source>
        <dbReference type="EMBL" id="SBT26237.1"/>
    </source>
</evidence>
<keyword evidence="6" id="KW-0472">Membrane</keyword>
<proteinExistence type="inferred from homology"/>
<dbReference type="PANTHER" id="PTHR34584">
    <property type="entry name" value="NA(+)/H(+) ANTIPORTER SUBUNIT E1"/>
    <property type="match status" value="1"/>
</dbReference>
<evidence type="ECO:0000256" key="4">
    <source>
        <dbReference type="ARBA" id="ARBA00022692"/>
    </source>
</evidence>
<evidence type="ECO:0000256" key="1">
    <source>
        <dbReference type="ARBA" id="ARBA00004651"/>
    </source>
</evidence>
<dbReference type="OrthoDB" id="9807187at2"/>
<keyword evidence="4" id="KW-0812">Transmembrane</keyword>
<dbReference type="GO" id="GO:0008324">
    <property type="term" value="F:monoatomic cation transmembrane transporter activity"/>
    <property type="evidence" value="ECO:0007669"/>
    <property type="project" value="InterPro"/>
</dbReference>
<accession>A0A1C3K4D6</accession>
<dbReference type="EMBL" id="LT907988">
    <property type="protein sequence ID" value="SOE51064.1"/>
    <property type="molecule type" value="Genomic_DNA"/>
</dbReference>
<dbReference type="Pfam" id="PF01899">
    <property type="entry name" value="MNHE"/>
    <property type="match status" value="1"/>
</dbReference>
<protein>
    <submittedName>
        <fullName evidence="7">Na(+) H(+) antiporter subunit E</fullName>
    </submittedName>
</protein>
<dbReference type="STRING" id="1851544.ODI_03581"/>
<reference evidence="7 9" key="1">
    <citation type="submission" date="2016-06" db="EMBL/GenBank/DDBJ databases">
        <authorList>
            <person name="Kjaerup R.B."/>
            <person name="Dalgaard T.S."/>
            <person name="Juul-Madsen H.R."/>
        </authorList>
    </citation>
    <scope>NUCLEOTIDE SEQUENCE [LARGE SCALE GENOMIC DNA]</scope>
    <source>
        <strain evidence="7">Orrdi1</strain>
    </source>
</reference>
<keyword evidence="5" id="KW-1133">Transmembrane helix</keyword>
<organism evidence="7 9">
    <name type="scientific">Orrella dioscoreae</name>
    <dbReference type="NCBI Taxonomy" id="1851544"/>
    <lineage>
        <taxon>Bacteria</taxon>
        <taxon>Pseudomonadati</taxon>
        <taxon>Pseudomonadota</taxon>
        <taxon>Betaproteobacteria</taxon>
        <taxon>Burkholderiales</taxon>
        <taxon>Alcaligenaceae</taxon>
        <taxon>Orrella</taxon>
    </lineage>
</organism>
<evidence type="ECO:0000313" key="9">
    <source>
        <dbReference type="Proteomes" id="UP000078558"/>
    </source>
</evidence>
<dbReference type="PANTHER" id="PTHR34584:SF1">
    <property type="entry name" value="NA(+)_H(+) ANTIPORTER SUBUNIT E1"/>
    <property type="match status" value="1"/>
</dbReference>
<name>A0A1C3K4D6_9BURK</name>
<gene>
    <name evidence="7" type="ORF">ODI_03581</name>
    <name evidence="8" type="ORF">ODI_R3168</name>
</gene>
<evidence type="ECO:0000256" key="2">
    <source>
        <dbReference type="ARBA" id="ARBA00006228"/>
    </source>
</evidence>
<dbReference type="Proteomes" id="UP000078558">
    <property type="component" value="Chromosome I"/>
</dbReference>
<evidence type="ECO:0000256" key="3">
    <source>
        <dbReference type="ARBA" id="ARBA00022475"/>
    </source>
</evidence>
<keyword evidence="3" id="KW-1003">Cell membrane</keyword>
<dbReference type="InterPro" id="IPR002758">
    <property type="entry name" value="Cation_antiport_E"/>
</dbReference>
<reference evidence="8 9" key="2">
    <citation type="submission" date="2017-08" db="EMBL/GenBank/DDBJ databases">
        <authorList>
            <person name="de Groot N.N."/>
        </authorList>
    </citation>
    <scope>NUCLEOTIDE SEQUENCE [LARGE SCALE GENOMIC DNA]</scope>
    <source>
        <strain evidence="8">Orrdi1</strain>
    </source>
</reference>
<evidence type="ECO:0000313" key="8">
    <source>
        <dbReference type="EMBL" id="SOE51064.1"/>
    </source>
</evidence>
<dbReference type="KEGG" id="odi:ODI_R3168"/>
<evidence type="ECO:0000256" key="6">
    <source>
        <dbReference type="ARBA" id="ARBA00023136"/>
    </source>
</evidence>
<keyword evidence="9" id="KW-1185">Reference proteome</keyword>
<dbReference type="EMBL" id="FLRC01000030">
    <property type="protein sequence ID" value="SBT26237.1"/>
    <property type="molecule type" value="Genomic_DNA"/>
</dbReference>
<dbReference type="RefSeq" id="WP_067755646.1">
    <property type="nucleotide sequence ID" value="NZ_LT907988.1"/>
</dbReference>
<dbReference type="GO" id="GO:0005886">
    <property type="term" value="C:plasma membrane"/>
    <property type="evidence" value="ECO:0007669"/>
    <property type="project" value="UniProtKB-SubCell"/>
</dbReference>
<comment type="similarity">
    <text evidence="2">Belongs to the CPA3 antiporters (TC 2.A.63) subunit E family.</text>
</comment>